<evidence type="ECO:0000256" key="1">
    <source>
        <dbReference type="SAM" id="SignalP"/>
    </source>
</evidence>
<accession>A0A511E1Y6</accession>
<feature type="signal peptide" evidence="1">
    <location>
        <begin position="1"/>
        <end position="20"/>
    </location>
</feature>
<gene>
    <name evidence="2" type="ORF">LKE01_22580</name>
</gene>
<comment type="caution">
    <text evidence="2">The sequence shown here is derived from an EMBL/GenBank/DDBJ whole genome shotgun (WGS) entry which is preliminary data.</text>
</comment>
<dbReference type="AlphaFoldDB" id="A0A511E1Y6"/>
<keyword evidence="3" id="KW-1185">Reference proteome</keyword>
<evidence type="ECO:0000313" key="2">
    <source>
        <dbReference type="EMBL" id="GEL29438.1"/>
    </source>
</evidence>
<dbReference type="Proteomes" id="UP000321893">
    <property type="component" value="Unassembled WGS sequence"/>
</dbReference>
<feature type="chain" id="PRO_5038905828" description="DUF5626 domain-containing protein" evidence="1">
    <location>
        <begin position="21"/>
        <end position="169"/>
    </location>
</feature>
<dbReference type="EMBL" id="BJVK01000060">
    <property type="protein sequence ID" value="GEL29438.1"/>
    <property type="molecule type" value="Genomic_DNA"/>
</dbReference>
<evidence type="ECO:0000313" key="3">
    <source>
        <dbReference type="Proteomes" id="UP000321893"/>
    </source>
</evidence>
<protein>
    <recommendedName>
        <fullName evidence="4">DUF5626 domain-containing protein</fullName>
    </recommendedName>
</protein>
<proteinExistence type="predicted"/>
<evidence type="ECO:0008006" key="4">
    <source>
        <dbReference type="Google" id="ProtNLM"/>
    </source>
</evidence>
<reference evidence="2" key="1">
    <citation type="submission" date="2019-07" db="EMBL/GenBank/DDBJ databases">
        <title>Whole genome shotgun sequence of Lactobacillus kefiri NBRC 15888.</title>
        <authorList>
            <person name="Hosoyama A."/>
            <person name="Uohara A."/>
            <person name="Ohji S."/>
            <person name="Ichikawa N."/>
        </authorList>
    </citation>
    <scope>NUCLEOTIDE SEQUENCE [LARGE SCALE GENOMIC DNA]</scope>
    <source>
        <strain evidence="2">NBRC 15888</strain>
    </source>
</reference>
<sequence length="169" mass="19470">MYKKMIIMLVTVALNLTIQGFNINALTASAVPLDHYHIVITYTKPHKKYIGHKYSNWNTIYSAKKKTKSTFSKSVTWANSLTGNVSLSKGKLTALLGFNVTRSDTVTINVPFSFNGKYRQKVQYRKRYRKYKITRIEYLKIVGSSTQKKHLKAFAYKYDGVVSRVVRDK</sequence>
<dbReference type="OrthoDB" id="2325425at2"/>
<dbReference type="RefSeq" id="WP_057962200.1">
    <property type="nucleotide sequence ID" value="NZ_BJVK01000060.1"/>
</dbReference>
<keyword evidence="1" id="KW-0732">Signal</keyword>
<organism evidence="2 3">
    <name type="scientific">Lentilactobacillus kefiri</name>
    <name type="common">Lactobacillus kefiri</name>
    <dbReference type="NCBI Taxonomy" id="33962"/>
    <lineage>
        <taxon>Bacteria</taxon>
        <taxon>Bacillati</taxon>
        <taxon>Bacillota</taxon>
        <taxon>Bacilli</taxon>
        <taxon>Lactobacillales</taxon>
        <taxon>Lactobacillaceae</taxon>
        <taxon>Lentilactobacillus</taxon>
    </lineage>
</organism>
<name>A0A511E1Y6_LENKE</name>